<name>A0ABP9ABY7_9MICO</name>
<reference evidence="8" key="1">
    <citation type="journal article" date="2019" name="Int. J. Syst. Evol. Microbiol.">
        <title>The Global Catalogue of Microorganisms (GCM) 10K type strain sequencing project: providing services to taxonomists for standard genome sequencing and annotation.</title>
        <authorList>
            <consortium name="The Broad Institute Genomics Platform"/>
            <consortium name="The Broad Institute Genome Sequencing Center for Infectious Disease"/>
            <person name="Wu L."/>
            <person name="Ma J."/>
        </authorList>
    </citation>
    <scope>NUCLEOTIDE SEQUENCE [LARGE SCALE GENOMIC DNA]</scope>
    <source>
        <strain evidence="8">JCM 18537</strain>
    </source>
</reference>
<proteinExistence type="predicted"/>
<evidence type="ECO:0000259" key="6">
    <source>
        <dbReference type="Pfam" id="PF02656"/>
    </source>
</evidence>
<comment type="subcellular location">
    <subcellularLocation>
        <location evidence="1">Endomembrane system</location>
        <topology evidence="1">Multi-pass membrane protein</topology>
    </subcellularLocation>
</comment>
<evidence type="ECO:0000256" key="5">
    <source>
        <dbReference type="SAM" id="Phobius"/>
    </source>
</evidence>
<keyword evidence="4 5" id="KW-0472">Membrane</keyword>
<dbReference type="Pfam" id="PF02656">
    <property type="entry name" value="DUF202"/>
    <property type="match status" value="1"/>
</dbReference>
<organism evidence="7 8">
    <name type="scientific">Microbacterium gilvum</name>
    <dbReference type="NCBI Taxonomy" id="1336204"/>
    <lineage>
        <taxon>Bacteria</taxon>
        <taxon>Bacillati</taxon>
        <taxon>Actinomycetota</taxon>
        <taxon>Actinomycetes</taxon>
        <taxon>Micrococcales</taxon>
        <taxon>Microbacteriaceae</taxon>
        <taxon>Microbacterium</taxon>
    </lineage>
</organism>
<dbReference type="Proteomes" id="UP001501645">
    <property type="component" value="Unassembled WGS sequence"/>
</dbReference>
<keyword evidence="2 5" id="KW-0812">Transmembrane</keyword>
<evidence type="ECO:0000256" key="3">
    <source>
        <dbReference type="ARBA" id="ARBA00022989"/>
    </source>
</evidence>
<dbReference type="EMBL" id="BAABKO010000004">
    <property type="protein sequence ID" value="GAA4777827.1"/>
    <property type="molecule type" value="Genomic_DNA"/>
</dbReference>
<dbReference type="RefSeq" id="WP_345439362.1">
    <property type="nucleotide sequence ID" value="NZ_BAABKO010000004.1"/>
</dbReference>
<protein>
    <recommendedName>
        <fullName evidence="6">DUF202 domain-containing protein</fullName>
    </recommendedName>
</protein>
<keyword evidence="8" id="KW-1185">Reference proteome</keyword>
<sequence length="112" mass="11566">MTQEVFDAGLQPERTLLAWRRTCLSFGLASVVAMRFTVEVVGAVAVLVGVVGAGIAVAAYLAAAAGYRRAHRDLHATGGLRRSGRPMALATLAALLLGAACAAYLLLKALEG</sequence>
<comment type="caution">
    <text evidence="7">The sequence shown here is derived from an EMBL/GenBank/DDBJ whole genome shotgun (WGS) entry which is preliminary data.</text>
</comment>
<evidence type="ECO:0000256" key="2">
    <source>
        <dbReference type="ARBA" id="ARBA00022692"/>
    </source>
</evidence>
<feature type="transmembrane region" description="Helical" evidence="5">
    <location>
        <begin position="40"/>
        <end position="67"/>
    </location>
</feature>
<dbReference type="InterPro" id="IPR003807">
    <property type="entry name" value="DUF202"/>
</dbReference>
<gene>
    <name evidence="7" type="ORF">GCM10023351_23380</name>
</gene>
<feature type="transmembrane region" description="Helical" evidence="5">
    <location>
        <begin position="88"/>
        <end position="107"/>
    </location>
</feature>
<accession>A0ABP9ABY7</accession>
<evidence type="ECO:0000313" key="8">
    <source>
        <dbReference type="Proteomes" id="UP001501645"/>
    </source>
</evidence>
<evidence type="ECO:0000313" key="7">
    <source>
        <dbReference type="EMBL" id="GAA4777827.1"/>
    </source>
</evidence>
<evidence type="ECO:0000256" key="1">
    <source>
        <dbReference type="ARBA" id="ARBA00004127"/>
    </source>
</evidence>
<keyword evidence="3 5" id="KW-1133">Transmembrane helix</keyword>
<feature type="domain" description="DUF202" evidence="6">
    <location>
        <begin position="8"/>
        <end position="72"/>
    </location>
</feature>
<evidence type="ECO:0000256" key="4">
    <source>
        <dbReference type="ARBA" id="ARBA00023136"/>
    </source>
</evidence>